<protein>
    <recommendedName>
        <fullName evidence="2">Methyltransferase domain-containing protein</fullName>
    </recommendedName>
</protein>
<proteinExistence type="predicted"/>
<evidence type="ECO:0000313" key="3">
    <source>
        <dbReference type="EMBL" id="KIL42497.1"/>
    </source>
</evidence>
<dbReference type="InterPro" id="IPR041698">
    <property type="entry name" value="Methyltransf_25"/>
</dbReference>
<name>A0ABR5ANA2_9BACL</name>
<dbReference type="CDD" id="cd02440">
    <property type="entry name" value="AdoMet_MTases"/>
    <property type="match status" value="1"/>
</dbReference>
<dbReference type="RefSeq" id="WP_041044815.1">
    <property type="nucleotide sequence ID" value="NZ_JXAK01000001.1"/>
</dbReference>
<reference evidence="3 4" key="1">
    <citation type="submission" date="2014-12" db="EMBL/GenBank/DDBJ databases">
        <title>Draft genome sequence of Paenibacillus kamchatkensis strain B-2647.</title>
        <authorList>
            <person name="Karlyshev A.V."/>
            <person name="Kudryashova E.B."/>
        </authorList>
    </citation>
    <scope>NUCLEOTIDE SEQUENCE [LARGE SCALE GENOMIC DNA]</scope>
    <source>
        <strain evidence="3 4">VKM B-2647</strain>
    </source>
</reference>
<evidence type="ECO:0000259" key="2">
    <source>
        <dbReference type="Pfam" id="PF13649"/>
    </source>
</evidence>
<feature type="domain" description="Methyltransferase" evidence="2">
    <location>
        <begin position="41"/>
        <end position="132"/>
    </location>
</feature>
<evidence type="ECO:0000256" key="1">
    <source>
        <dbReference type="ARBA" id="ARBA00022679"/>
    </source>
</evidence>
<keyword evidence="1" id="KW-0808">Transferase</keyword>
<comment type="caution">
    <text evidence="3">The sequence shown here is derived from an EMBL/GenBank/DDBJ whole genome shotgun (WGS) entry which is preliminary data.</text>
</comment>
<evidence type="ECO:0000313" key="4">
    <source>
        <dbReference type="Proteomes" id="UP000031967"/>
    </source>
</evidence>
<gene>
    <name evidence="3" type="ORF">SD70_00990</name>
</gene>
<dbReference type="EMBL" id="JXAK01000001">
    <property type="protein sequence ID" value="KIL42497.1"/>
    <property type="molecule type" value="Genomic_DNA"/>
</dbReference>
<dbReference type="InterPro" id="IPR029063">
    <property type="entry name" value="SAM-dependent_MTases_sf"/>
</dbReference>
<accession>A0ABR5ANA2</accession>
<dbReference type="PANTHER" id="PTHR43861:SF3">
    <property type="entry name" value="PUTATIVE (AFU_ORTHOLOGUE AFUA_2G14390)-RELATED"/>
    <property type="match status" value="1"/>
</dbReference>
<dbReference type="Proteomes" id="UP000031967">
    <property type="component" value="Unassembled WGS sequence"/>
</dbReference>
<keyword evidence="4" id="KW-1185">Reference proteome</keyword>
<sequence>MEFHKDLSALGWEKVRKRQLLRLPIVDEWLKLIRLQPGDSVLDIGPGPGLFTLRYADEVGDAGKVTALEKSKEAAEYLLQELSRIHSKIEVFVGDAAETDLKQLGSFDVIMLTDILHHADSPNQLLQNLKNTIPSSGTRIFISEFDPESNGEFGPPLEKRLSDTYLLDLLRIIGFTVIASGKQSFEHYYIIAHI</sequence>
<dbReference type="SUPFAM" id="SSF53335">
    <property type="entry name" value="S-adenosyl-L-methionine-dependent methyltransferases"/>
    <property type="match status" value="1"/>
</dbReference>
<dbReference type="Pfam" id="PF13649">
    <property type="entry name" value="Methyltransf_25"/>
    <property type="match status" value="1"/>
</dbReference>
<organism evidence="3 4">
    <name type="scientific">Gordoniibacillus kamchatkensis</name>
    <dbReference type="NCBI Taxonomy" id="1590651"/>
    <lineage>
        <taxon>Bacteria</taxon>
        <taxon>Bacillati</taxon>
        <taxon>Bacillota</taxon>
        <taxon>Bacilli</taxon>
        <taxon>Bacillales</taxon>
        <taxon>Paenibacillaceae</taxon>
        <taxon>Gordoniibacillus</taxon>
    </lineage>
</organism>
<dbReference type="PANTHER" id="PTHR43861">
    <property type="entry name" value="TRANS-ACONITATE 2-METHYLTRANSFERASE-RELATED"/>
    <property type="match status" value="1"/>
</dbReference>
<dbReference type="Gene3D" id="3.40.50.150">
    <property type="entry name" value="Vaccinia Virus protein VP39"/>
    <property type="match status" value="1"/>
</dbReference>